<dbReference type="EC" id="2.5.1.129" evidence="6"/>
<dbReference type="FunFam" id="3.40.50.1950:FF:000001">
    <property type="entry name" value="Flavin prenyltransferase UbiX"/>
    <property type="match status" value="1"/>
</dbReference>
<accession>A0A6A6ZH30</accession>
<keyword evidence="1" id="KW-0637">Prenyltransferase</keyword>
<evidence type="ECO:0000256" key="3">
    <source>
        <dbReference type="ARBA" id="ARBA00022643"/>
    </source>
</evidence>
<feature type="domain" description="Flavoprotein" evidence="7">
    <location>
        <begin position="3"/>
        <end position="172"/>
    </location>
</feature>
<evidence type="ECO:0000256" key="2">
    <source>
        <dbReference type="ARBA" id="ARBA00022630"/>
    </source>
</evidence>
<dbReference type="Pfam" id="PF02441">
    <property type="entry name" value="Flavoprotein"/>
    <property type="match status" value="1"/>
</dbReference>
<evidence type="ECO:0000256" key="6">
    <source>
        <dbReference type="ARBA" id="ARBA00066834"/>
    </source>
</evidence>
<gene>
    <name evidence="8" type="ORF">CC86DRAFT_241234</name>
</gene>
<feature type="non-terminal residue" evidence="8">
    <location>
        <position position="199"/>
    </location>
</feature>
<dbReference type="NCBIfam" id="TIGR00421">
    <property type="entry name" value="ubiX_pad"/>
    <property type="match status" value="1"/>
</dbReference>
<dbReference type="GO" id="GO:0106141">
    <property type="term" value="F:flavin prenyltransferase activity"/>
    <property type="evidence" value="ECO:0007669"/>
    <property type="project" value="UniProtKB-EC"/>
</dbReference>
<dbReference type="InterPro" id="IPR003382">
    <property type="entry name" value="Flavoprotein"/>
</dbReference>
<evidence type="ECO:0000256" key="4">
    <source>
        <dbReference type="ARBA" id="ARBA00022679"/>
    </source>
</evidence>
<name>A0A6A6ZH30_9PLEO</name>
<proteinExistence type="inferred from homology"/>
<reference evidence="8" key="1">
    <citation type="journal article" date="2020" name="Stud. Mycol.">
        <title>101 Dothideomycetes genomes: a test case for predicting lifestyles and emergence of pathogens.</title>
        <authorList>
            <person name="Haridas S."/>
            <person name="Albert R."/>
            <person name="Binder M."/>
            <person name="Bloem J."/>
            <person name="Labutti K."/>
            <person name="Salamov A."/>
            <person name="Andreopoulos B."/>
            <person name="Baker S."/>
            <person name="Barry K."/>
            <person name="Bills G."/>
            <person name="Bluhm B."/>
            <person name="Cannon C."/>
            <person name="Castanera R."/>
            <person name="Culley D."/>
            <person name="Daum C."/>
            <person name="Ezra D."/>
            <person name="Gonzalez J."/>
            <person name="Henrissat B."/>
            <person name="Kuo A."/>
            <person name="Liang C."/>
            <person name="Lipzen A."/>
            <person name="Lutzoni F."/>
            <person name="Magnuson J."/>
            <person name="Mondo S."/>
            <person name="Nolan M."/>
            <person name="Ohm R."/>
            <person name="Pangilinan J."/>
            <person name="Park H.-J."/>
            <person name="Ramirez L."/>
            <person name="Alfaro M."/>
            <person name="Sun H."/>
            <person name="Tritt A."/>
            <person name="Yoshinaga Y."/>
            <person name="Zwiers L.-H."/>
            <person name="Turgeon B."/>
            <person name="Goodwin S."/>
            <person name="Spatafora J."/>
            <person name="Crous P."/>
            <person name="Grigoriev I."/>
        </authorList>
    </citation>
    <scope>NUCLEOTIDE SEQUENCE</scope>
    <source>
        <strain evidence="8">CBS 113818</strain>
    </source>
</reference>
<feature type="non-terminal residue" evidence="8">
    <location>
        <position position="1"/>
    </location>
</feature>
<comment type="similarity">
    <text evidence="5">Belongs to the UbiX/PAD1 family.</text>
</comment>
<evidence type="ECO:0000313" key="9">
    <source>
        <dbReference type="Proteomes" id="UP000799424"/>
    </source>
</evidence>
<dbReference type="InterPro" id="IPR004507">
    <property type="entry name" value="UbiX-like"/>
</dbReference>
<dbReference type="OrthoDB" id="5126881at2759"/>
<evidence type="ECO:0000256" key="5">
    <source>
        <dbReference type="ARBA" id="ARBA00060793"/>
    </source>
</evidence>
<keyword evidence="4" id="KW-0808">Transferase</keyword>
<keyword evidence="2" id="KW-0285">Flavoprotein</keyword>
<sequence>RRKRIVVAVTGATGAPLAVQLLQRLRALGVETHLILSTWGSSTLKYELPAPNNTAQYLKSLADTSYSPKDVSASLSSGSFHTDGMIVVPCSMKTLAGIRIGYDVDLITRAAGVTLKERRKLVLVARETPLSSIHLENMLGVTRAGAVIFPPVMAFYTRPKCVEDMVQQSVGRMVDCLEIGTENNDTEEGIWTGFDWNRK</sequence>
<dbReference type="InterPro" id="IPR036551">
    <property type="entry name" value="Flavin_trans-like"/>
</dbReference>
<keyword evidence="9" id="KW-1185">Reference proteome</keyword>
<dbReference type="AlphaFoldDB" id="A0A6A6ZH30"/>
<dbReference type="HAMAP" id="MF_01984">
    <property type="entry name" value="ubiX_pad"/>
    <property type="match status" value="1"/>
</dbReference>
<dbReference type="SUPFAM" id="SSF52507">
    <property type="entry name" value="Homo-oligomeric flavin-containing Cys decarboxylases, HFCD"/>
    <property type="match status" value="1"/>
</dbReference>
<dbReference type="Proteomes" id="UP000799424">
    <property type="component" value="Unassembled WGS sequence"/>
</dbReference>
<evidence type="ECO:0000259" key="7">
    <source>
        <dbReference type="Pfam" id="PF02441"/>
    </source>
</evidence>
<evidence type="ECO:0000256" key="1">
    <source>
        <dbReference type="ARBA" id="ARBA00022602"/>
    </source>
</evidence>
<dbReference type="EMBL" id="MU006241">
    <property type="protein sequence ID" value="KAF2820276.1"/>
    <property type="molecule type" value="Genomic_DNA"/>
</dbReference>
<dbReference type="Gene3D" id="3.40.50.1950">
    <property type="entry name" value="Flavin prenyltransferase-like"/>
    <property type="match status" value="1"/>
</dbReference>
<organism evidence="8 9">
    <name type="scientific">Ophiobolus disseminans</name>
    <dbReference type="NCBI Taxonomy" id="1469910"/>
    <lineage>
        <taxon>Eukaryota</taxon>
        <taxon>Fungi</taxon>
        <taxon>Dikarya</taxon>
        <taxon>Ascomycota</taxon>
        <taxon>Pezizomycotina</taxon>
        <taxon>Dothideomycetes</taxon>
        <taxon>Pleosporomycetidae</taxon>
        <taxon>Pleosporales</taxon>
        <taxon>Pleosporineae</taxon>
        <taxon>Phaeosphaeriaceae</taxon>
        <taxon>Ophiobolus</taxon>
    </lineage>
</organism>
<keyword evidence="3" id="KW-0288">FMN</keyword>
<evidence type="ECO:0000313" key="8">
    <source>
        <dbReference type="EMBL" id="KAF2820276.1"/>
    </source>
</evidence>
<protein>
    <recommendedName>
        <fullName evidence="6">flavin prenyltransferase</fullName>
        <ecNumber evidence="6">2.5.1.129</ecNumber>
    </recommendedName>
</protein>
<dbReference type="NCBIfam" id="NF004685">
    <property type="entry name" value="PRK06029.1"/>
    <property type="match status" value="1"/>
</dbReference>